<protein>
    <recommendedName>
        <fullName evidence="3">HK97 gp10 family phage protein</fullName>
    </recommendedName>
</protein>
<dbReference type="AlphaFoldDB" id="A0AAW6DXF6"/>
<proteinExistence type="predicted"/>
<comment type="caution">
    <text evidence="1">The sequence shown here is derived from an EMBL/GenBank/DDBJ whole genome shotgun (WGS) entry which is preliminary data.</text>
</comment>
<gene>
    <name evidence="1" type="ORF">PNV70_12350</name>
</gene>
<dbReference type="RefSeq" id="WP_195552048.1">
    <property type="nucleotide sequence ID" value="NZ_JADMNX010000009.1"/>
</dbReference>
<evidence type="ECO:0000313" key="2">
    <source>
        <dbReference type="Proteomes" id="UP001211421"/>
    </source>
</evidence>
<reference evidence="1" key="1">
    <citation type="submission" date="2023-01" db="EMBL/GenBank/DDBJ databases">
        <title>Human gut microbiome strain richness.</title>
        <authorList>
            <person name="Chen-Liaw A."/>
        </authorList>
    </citation>
    <scope>NUCLEOTIDE SEQUENCE</scope>
    <source>
        <strain evidence="1">D59st1_B8_D59t2_181005</strain>
    </source>
</reference>
<evidence type="ECO:0000313" key="1">
    <source>
        <dbReference type="EMBL" id="MDB8742853.1"/>
    </source>
</evidence>
<evidence type="ECO:0008006" key="3">
    <source>
        <dbReference type="Google" id="ProtNLM"/>
    </source>
</evidence>
<dbReference type="Proteomes" id="UP001211421">
    <property type="component" value="Unassembled WGS sequence"/>
</dbReference>
<organism evidence="1 2">
    <name type="scientific">Ruminococcus bicirculans</name>
    <name type="common">ex Wegman et al. 2014</name>
    <dbReference type="NCBI Taxonomy" id="1160721"/>
    <lineage>
        <taxon>Bacteria</taxon>
        <taxon>Bacillati</taxon>
        <taxon>Bacillota</taxon>
        <taxon>Clostridia</taxon>
        <taxon>Eubacteriales</taxon>
        <taxon>Oscillospiraceae</taxon>
        <taxon>Ruminococcus</taxon>
    </lineage>
</organism>
<dbReference type="EMBL" id="JAQMLS010000009">
    <property type="protein sequence ID" value="MDB8742853.1"/>
    <property type="molecule type" value="Genomic_DNA"/>
</dbReference>
<accession>A0AAW6DXF6</accession>
<sequence length="170" mass="19257">MRKIAFNLSEDSLTKAVEQMKAYKAKIHKKAQLLVERLTDYGLTICRAKVIEMDIPDTGHLLSRVDGYYSPLLNAGFIFCDCDYAVFVEFGTGVKGASQPYAGQAISECGYQYMGGTHYITTQDGRIGWFYPADDGTWKFTQGMPSRPFMYERGLEMRNALDNIIKEVFK</sequence>
<name>A0AAW6DXF6_9FIRM</name>